<evidence type="ECO:0000313" key="2">
    <source>
        <dbReference type="EMBL" id="SEN35815.1"/>
    </source>
</evidence>
<organism evidence="2 3">
    <name type="scientific">Brachymonas denitrificans DSM 15123</name>
    <dbReference type="NCBI Taxonomy" id="1121117"/>
    <lineage>
        <taxon>Bacteria</taxon>
        <taxon>Pseudomonadati</taxon>
        <taxon>Pseudomonadota</taxon>
        <taxon>Betaproteobacteria</taxon>
        <taxon>Burkholderiales</taxon>
        <taxon>Comamonadaceae</taxon>
        <taxon>Brachymonas</taxon>
    </lineage>
</organism>
<gene>
    <name evidence="2" type="ORF">SAMN02745977_01205</name>
</gene>
<name>A0A1H8FWA5_9BURK</name>
<dbReference type="InterPro" id="IPR003735">
    <property type="entry name" value="Metal_Tscrpt_repr"/>
</dbReference>
<proteinExistence type="inferred from homology"/>
<dbReference type="Proteomes" id="UP000199531">
    <property type="component" value="Unassembled WGS sequence"/>
</dbReference>
<dbReference type="STRING" id="1121117.SAMN02745977_01205"/>
<reference evidence="2 3" key="1">
    <citation type="submission" date="2016-10" db="EMBL/GenBank/DDBJ databases">
        <authorList>
            <person name="de Groot N.N."/>
        </authorList>
    </citation>
    <scope>NUCLEOTIDE SEQUENCE [LARGE SCALE GENOMIC DNA]</scope>
    <source>
        <strain evidence="2 3">DSM 15123</strain>
    </source>
</reference>
<dbReference type="CDD" id="cd10153">
    <property type="entry name" value="RcnR-FrmR-like_DUF156"/>
    <property type="match status" value="1"/>
</dbReference>
<dbReference type="InterPro" id="IPR038390">
    <property type="entry name" value="Metal_Tscrpt_repr_sf"/>
</dbReference>
<dbReference type="GO" id="GO:0045892">
    <property type="term" value="P:negative regulation of DNA-templated transcription"/>
    <property type="evidence" value="ECO:0007669"/>
    <property type="project" value="UniProtKB-ARBA"/>
</dbReference>
<dbReference type="PANTHER" id="PTHR33677">
    <property type="entry name" value="TRANSCRIPTIONAL REPRESSOR FRMR-RELATED"/>
    <property type="match status" value="1"/>
</dbReference>
<accession>A0A1H8FWA5</accession>
<evidence type="ECO:0000313" key="3">
    <source>
        <dbReference type="Proteomes" id="UP000199531"/>
    </source>
</evidence>
<dbReference type="Pfam" id="PF02583">
    <property type="entry name" value="Trns_repr_metal"/>
    <property type="match status" value="1"/>
</dbReference>
<keyword evidence="2" id="KW-0238">DNA-binding</keyword>
<dbReference type="PANTHER" id="PTHR33677:SF5">
    <property type="entry name" value="TRANSCRIPTIONAL REPRESSOR FRMR"/>
    <property type="match status" value="1"/>
</dbReference>
<dbReference type="GO" id="GO:0046872">
    <property type="term" value="F:metal ion binding"/>
    <property type="evidence" value="ECO:0007669"/>
    <property type="project" value="InterPro"/>
</dbReference>
<evidence type="ECO:0000256" key="1">
    <source>
        <dbReference type="ARBA" id="ARBA00005260"/>
    </source>
</evidence>
<dbReference type="EMBL" id="FOCW01000001">
    <property type="protein sequence ID" value="SEN35815.1"/>
    <property type="molecule type" value="Genomic_DNA"/>
</dbReference>
<dbReference type="Gene3D" id="1.20.58.1000">
    <property type="entry name" value="Metal-sensitive repressor, helix protomer"/>
    <property type="match status" value="1"/>
</dbReference>
<comment type="similarity">
    <text evidence="1">Belongs to the FrmR/RcnR family.</text>
</comment>
<keyword evidence="3" id="KW-1185">Reference proteome</keyword>
<dbReference type="GO" id="GO:0003677">
    <property type="term" value="F:DNA binding"/>
    <property type="evidence" value="ECO:0007669"/>
    <property type="project" value="UniProtKB-KW"/>
</dbReference>
<protein>
    <submittedName>
        <fullName evidence="2">DNA-binding transcriptional regulator, FrmR family</fullName>
    </submittedName>
</protein>
<sequence length="94" mass="10574">MRPMSHTVTDKKRLQARVRRIEGQVQALGKALESEAECMSVLQQIASIRGAINGLMLQVLEGHVSGHMNDPHASPQQREEDTQQLLEVLRSYLK</sequence>
<dbReference type="AlphaFoldDB" id="A0A1H8FWA5"/>